<feature type="compositionally biased region" description="Low complexity" evidence="1">
    <location>
        <begin position="70"/>
        <end position="86"/>
    </location>
</feature>
<dbReference type="VEuPathDB" id="FungiDB:Z518_06252"/>
<accession>A0A0D2J8F3</accession>
<feature type="compositionally biased region" description="Polar residues" evidence="1">
    <location>
        <begin position="89"/>
        <end position="133"/>
    </location>
</feature>
<dbReference type="Proteomes" id="UP000053617">
    <property type="component" value="Unassembled WGS sequence"/>
</dbReference>
<evidence type="ECO:0000313" key="2">
    <source>
        <dbReference type="EMBL" id="KIX05380.1"/>
    </source>
</evidence>
<dbReference type="STRING" id="1442369.A0A0D2J8F3"/>
<organism evidence="2 3">
    <name type="scientific">Rhinocladiella mackenziei CBS 650.93</name>
    <dbReference type="NCBI Taxonomy" id="1442369"/>
    <lineage>
        <taxon>Eukaryota</taxon>
        <taxon>Fungi</taxon>
        <taxon>Dikarya</taxon>
        <taxon>Ascomycota</taxon>
        <taxon>Pezizomycotina</taxon>
        <taxon>Eurotiomycetes</taxon>
        <taxon>Chaetothyriomycetidae</taxon>
        <taxon>Chaetothyriales</taxon>
        <taxon>Herpotrichiellaceae</taxon>
        <taxon>Rhinocladiella</taxon>
    </lineage>
</organism>
<dbReference type="HOGENOM" id="CLU_043292_0_0_1"/>
<evidence type="ECO:0000256" key="1">
    <source>
        <dbReference type="SAM" id="MobiDB-lite"/>
    </source>
</evidence>
<feature type="region of interest" description="Disordered" evidence="1">
    <location>
        <begin position="1"/>
        <end position="187"/>
    </location>
</feature>
<dbReference type="RefSeq" id="XP_013272516.1">
    <property type="nucleotide sequence ID" value="XM_013417062.1"/>
</dbReference>
<gene>
    <name evidence="2" type="ORF">Z518_06252</name>
</gene>
<protein>
    <submittedName>
        <fullName evidence="2">Rhinocladiella mackenziei CBS 650.93 unplaced genomic scaffold supercont1.4, whole genome shotgun sequence</fullName>
    </submittedName>
</protein>
<dbReference type="AlphaFoldDB" id="A0A0D2J8F3"/>
<keyword evidence="3" id="KW-1185">Reference proteome</keyword>
<reference evidence="2 3" key="1">
    <citation type="submission" date="2015-01" db="EMBL/GenBank/DDBJ databases">
        <title>The Genome Sequence of Rhinocladiella mackenzie CBS 650.93.</title>
        <authorList>
            <consortium name="The Broad Institute Genomics Platform"/>
            <person name="Cuomo C."/>
            <person name="de Hoog S."/>
            <person name="Gorbushina A."/>
            <person name="Stielow B."/>
            <person name="Teixiera M."/>
            <person name="Abouelleil A."/>
            <person name="Chapman S.B."/>
            <person name="Priest M."/>
            <person name="Young S.K."/>
            <person name="Wortman J."/>
            <person name="Nusbaum C."/>
            <person name="Birren B."/>
        </authorList>
    </citation>
    <scope>NUCLEOTIDE SEQUENCE [LARGE SCALE GENOMIC DNA]</scope>
    <source>
        <strain evidence="2 3">CBS 650.93</strain>
    </source>
</reference>
<dbReference type="EMBL" id="KN847478">
    <property type="protein sequence ID" value="KIX05380.1"/>
    <property type="molecule type" value="Genomic_DNA"/>
</dbReference>
<dbReference type="GeneID" id="25294323"/>
<proteinExistence type="predicted"/>
<sequence length="455" mass="49231">MPIPIRTQPPSKANKAGDGTPDLPIPQPTNQTRLTRMPATSALQSTTKPIPPGQDNVPRPGLPRPVSANASSVTSHTRSHSTTSARKAPSSSATSVAPLTSQLPSKNVDSSSAPKSHSRTLSASTQPTNTQSRGLHGAIPNPTRPVFKASITSSSSDKATLRKPDFNTYNQHYSPKKTKPVAPPNNDKTPRVTQLTVSHYGTTGTCSVGATPDIVRLQDELLQLSLVQETSATTLHAYEDSVRSQLKAATEDLKNQSSALTALEGYRQGKLNAHAVTSWLQGNENAARTTSDRLLLLAHCVGELYEVTKDDGPLDTLMREFDKWHSYASSRSPNRANHGNRALEDFLTPLDPQWSASAVSLRDRIKACAASLDHLNKPIASSSIGLLIRMHSMLAEGILQEIEVCRDLESLILLQEQAWIEASTTRALSETEKHYGAQVSQVTNRKGIWDTRKAG</sequence>
<evidence type="ECO:0000313" key="3">
    <source>
        <dbReference type="Proteomes" id="UP000053617"/>
    </source>
</evidence>
<name>A0A0D2J8F3_9EURO</name>
<dbReference type="OrthoDB" id="432544at2759"/>